<dbReference type="InterPro" id="IPR037104">
    <property type="entry name" value="Annexin_sf"/>
</dbReference>
<keyword evidence="1 6" id="KW-0479">Metal-binding</keyword>
<gene>
    <name evidence="7" type="ORF">ACH5RR_001090</name>
</gene>
<dbReference type="AlphaFoldDB" id="A0ABD3B3M0"/>
<evidence type="ECO:0000256" key="5">
    <source>
        <dbReference type="ARBA" id="ARBA00023302"/>
    </source>
</evidence>
<dbReference type="PANTHER" id="PTHR10502:SF196">
    <property type="entry name" value="ANNEXIN D4"/>
    <property type="match status" value="1"/>
</dbReference>
<dbReference type="Pfam" id="PF00191">
    <property type="entry name" value="Annexin"/>
    <property type="match status" value="3"/>
</dbReference>
<dbReference type="PANTHER" id="PTHR10502">
    <property type="entry name" value="ANNEXIN"/>
    <property type="match status" value="1"/>
</dbReference>
<dbReference type="Proteomes" id="UP001630127">
    <property type="component" value="Unassembled WGS sequence"/>
</dbReference>
<dbReference type="EMBL" id="JBJUIK010000001">
    <property type="protein sequence ID" value="KAL3537724.1"/>
    <property type="molecule type" value="Genomic_DNA"/>
</dbReference>
<evidence type="ECO:0000313" key="7">
    <source>
        <dbReference type="EMBL" id="KAL3537724.1"/>
    </source>
</evidence>
<feature type="binding site" evidence="6">
    <location>
        <position position="68"/>
    </location>
    <ligand>
        <name>Ca(2+)</name>
        <dbReference type="ChEBI" id="CHEBI:29108"/>
        <label>1</label>
    </ligand>
</feature>
<feature type="binding site" evidence="6">
    <location>
        <position position="14"/>
    </location>
    <ligand>
        <name>Ca(2+)</name>
        <dbReference type="ChEBI" id="CHEBI:29108"/>
        <label>1</label>
    </ligand>
</feature>
<evidence type="ECO:0000256" key="2">
    <source>
        <dbReference type="ARBA" id="ARBA00022737"/>
    </source>
</evidence>
<dbReference type="FunFam" id="1.10.220.10:FF:000006">
    <property type="entry name" value="Annexin"/>
    <property type="match status" value="1"/>
</dbReference>
<dbReference type="SMART" id="SM00335">
    <property type="entry name" value="ANX"/>
    <property type="match status" value="3"/>
</dbReference>
<dbReference type="PRINTS" id="PR01814">
    <property type="entry name" value="ANNEXINPLANT"/>
</dbReference>
<feature type="binding site" evidence="6">
    <location>
        <position position="18"/>
    </location>
    <ligand>
        <name>Ca(2+)</name>
        <dbReference type="ChEBI" id="CHEBI:29108"/>
        <label>1</label>
    </ligand>
</feature>
<reference evidence="7 8" key="1">
    <citation type="submission" date="2024-11" db="EMBL/GenBank/DDBJ databases">
        <title>A near-complete genome assembly of Cinchona calisaya.</title>
        <authorList>
            <person name="Lian D.C."/>
            <person name="Zhao X.W."/>
            <person name="Wei L."/>
        </authorList>
    </citation>
    <scope>NUCLEOTIDE SEQUENCE [LARGE SCALE GENOMIC DNA]</scope>
    <source>
        <tissue evidence="7">Nenye</tissue>
    </source>
</reference>
<dbReference type="FunFam" id="1.10.220.10:FF:000014">
    <property type="entry name" value="annexin D4"/>
    <property type="match status" value="1"/>
</dbReference>
<evidence type="ECO:0008006" key="9">
    <source>
        <dbReference type="Google" id="ProtNLM"/>
    </source>
</evidence>
<dbReference type="Gene3D" id="1.10.220.10">
    <property type="entry name" value="Annexin"/>
    <property type="match status" value="4"/>
</dbReference>
<keyword evidence="2" id="KW-0677">Repeat</keyword>
<evidence type="ECO:0000256" key="4">
    <source>
        <dbReference type="ARBA" id="ARBA00023216"/>
    </source>
</evidence>
<dbReference type="GO" id="GO:0006950">
    <property type="term" value="P:response to stress"/>
    <property type="evidence" value="ECO:0007669"/>
    <property type="project" value="UniProtKB-ARBA"/>
</dbReference>
<feature type="binding site" evidence="6">
    <location>
        <position position="16"/>
    </location>
    <ligand>
        <name>Ca(2+)</name>
        <dbReference type="ChEBI" id="CHEBI:29108"/>
        <label>1</label>
    </ligand>
</feature>
<dbReference type="InterPro" id="IPR009118">
    <property type="entry name" value="AnnexinD_plant"/>
</dbReference>
<accession>A0ABD3B3M0</accession>
<name>A0ABD3B3M0_9GENT</name>
<dbReference type="PROSITE" id="PS51897">
    <property type="entry name" value="ANNEXIN_2"/>
    <property type="match status" value="1"/>
</dbReference>
<evidence type="ECO:0000313" key="8">
    <source>
        <dbReference type="Proteomes" id="UP001630127"/>
    </source>
</evidence>
<dbReference type="InterPro" id="IPR018502">
    <property type="entry name" value="Annexin_repeat"/>
</dbReference>
<keyword evidence="4" id="KW-0041">Annexin</keyword>
<keyword evidence="5" id="KW-0111">Calcium/phospholipid-binding</keyword>
<proteinExistence type="predicted"/>
<dbReference type="InterPro" id="IPR001464">
    <property type="entry name" value="Annexin"/>
</dbReference>
<dbReference type="GO" id="GO:0005544">
    <property type="term" value="F:calcium-dependent phospholipid binding"/>
    <property type="evidence" value="ECO:0007669"/>
    <property type="project" value="UniProtKB-KW"/>
</dbReference>
<keyword evidence="3 6" id="KW-0106">Calcium</keyword>
<sequence length="313" mass="36180">MAHPEEISALNKAFSGLGVEEKALISILAKWHPHHIHSYRKATPDFFKEDERQFQRWADHHVLQLRQEFIRFKDAVVLRTMHPWERDARLFKEALQKGPRVDIIIETACTRSSEELLGARRAYHSLFDQSIEEDIASNIHTSDRKLLVALVSAYRYEGPRVHEETAKSEAKILYSAIKEAAKKNPNEDEKIIMILATRSTSHIKAVYKHYKEISLNYLDQDLEGECILKQIVQCLCIPQEYFSKILDASLRTDVNEATRDSVTRVVIARADVDMKQIKEDFHHKFGVTLTNKIEEVANGNYRDFLLALVAKEN</sequence>
<comment type="caution">
    <text evidence="7">The sequence shown here is derived from an EMBL/GenBank/DDBJ whole genome shotgun (WGS) entry which is preliminary data.</text>
</comment>
<evidence type="ECO:0000256" key="6">
    <source>
        <dbReference type="PIRSR" id="PIRSR609118-1"/>
    </source>
</evidence>
<protein>
    <recommendedName>
        <fullName evidence="9">Annexin D4-like</fullName>
    </recommendedName>
</protein>
<dbReference type="PRINTS" id="PR00196">
    <property type="entry name" value="ANNEXIN"/>
</dbReference>
<dbReference type="SUPFAM" id="SSF47874">
    <property type="entry name" value="Annexin"/>
    <property type="match status" value="1"/>
</dbReference>
<organism evidence="7 8">
    <name type="scientific">Cinchona calisaya</name>
    <dbReference type="NCBI Taxonomy" id="153742"/>
    <lineage>
        <taxon>Eukaryota</taxon>
        <taxon>Viridiplantae</taxon>
        <taxon>Streptophyta</taxon>
        <taxon>Embryophyta</taxon>
        <taxon>Tracheophyta</taxon>
        <taxon>Spermatophyta</taxon>
        <taxon>Magnoliopsida</taxon>
        <taxon>eudicotyledons</taxon>
        <taxon>Gunneridae</taxon>
        <taxon>Pentapetalae</taxon>
        <taxon>asterids</taxon>
        <taxon>lamiids</taxon>
        <taxon>Gentianales</taxon>
        <taxon>Rubiaceae</taxon>
        <taxon>Cinchonoideae</taxon>
        <taxon>Cinchoneae</taxon>
        <taxon>Cinchona</taxon>
    </lineage>
</organism>
<evidence type="ECO:0000256" key="3">
    <source>
        <dbReference type="ARBA" id="ARBA00022837"/>
    </source>
</evidence>
<dbReference type="GO" id="GO:0046872">
    <property type="term" value="F:metal ion binding"/>
    <property type="evidence" value="ECO:0007669"/>
    <property type="project" value="UniProtKB-KW"/>
</dbReference>
<keyword evidence="8" id="KW-1185">Reference proteome</keyword>
<evidence type="ECO:0000256" key="1">
    <source>
        <dbReference type="ARBA" id="ARBA00022723"/>
    </source>
</evidence>